<proteinExistence type="predicted"/>
<organism evidence="3 4">
    <name type="scientific">Exidia glandulosa HHB12029</name>
    <dbReference type="NCBI Taxonomy" id="1314781"/>
    <lineage>
        <taxon>Eukaryota</taxon>
        <taxon>Fungi</taxon>
        <taxon>Dikarya</taxon>
        <taxon>Basidiomycota</taxon>
        <taxon>Agaricomycotina</taxon>
        <taxon>Agaricomycetes</taxon>
        <taxon>Auriculariales</taxon>
        <taxon>Exidiaceae</taxon>
        <taxon>Exidia</taxon>
    </lineage>
</organism>
<feature type="compositionally biased region" description="Low complexity" evidence="1">
    <location>
        <begin position="92"/>
        <end position="109"/>
    </location>
</feature>
<feature type="compositionally biased region" description="Polar residues" evidence="1">
    <location>
        <begin position="57"/>
        <end position="67"/>
    </location>
</feature>
<keyword evidence="4" id="KW-1185">Reference proteome</keyword>
<feature type="domain" description="WIBG Mago-binding" evidence="2">
    <location>
        <begin position="24"/>
        <end position="50"/>
    </location>
</feature>
<dbReference type="SUPFAM" id="SSF101931">
    <property type="entry name" value="Pym (Within the bgcn gene intron protein, WIBG), N-terminal domain"/>
    <property type="match status" value="1"/>
</dbReference>
<dbReference type="InterPro" id="IPR015362">
    <property type="entry name" value="WIBG_mago-bd"/>
</dbReference>
<feature type="compositionally biased region" description="Basic and acidic residues" evidence="1">
    <location>
        <begin position="152"/>
        <end position="162"/>
    </location>
</feature>
<dbReference type="EMBL" id="KV425882">
    <property type="protein sequence ID" value="KZW03972.1"/>
    <property type="molecule type" value="Genomic_DNA"/>
</dbReference>
<feature type="compositionally biased region" description="Basic and acidic residues" evidence="1">
    <location>
        <begin position="32"/>
        <end position="44"/>
    </location>
</feature>
<dbReference type="InterPro" id="IPR036348">
    <property type="entry name" value="WIBG_N_sf"/>
</dbReference>
<dbReference type="PANTHER" id="PTHR22959:SF0">
    <property type="entry name" value="PARTNER OF Y14 AND MAGO"/>
    <property type="match status" value="1"/>
</dbReference>
<dbReference type="OrthoDB" id="21625at2759"/>
<dbReference type="GO" id="GO:0005737">
    <property type="term" value="C:cytoplasm"/>
    <property type="evidence" value="ECO:0007669"/>
    <property type="project" value="TreeGrafter"/>
</dbReference>
<dbReference type="STRING" id="1314781.A0A165QR89"/>
<evidence type="ECO:0000259" key="2">
    <source>
        <dbReference type="SMART" id="SM01273"/>
    </source>
</evidence>
<feature type="region of interest" description="Disordered" evidence="1">
    <location>
        <begin position="28"/>
        <end position="162"/>
    </location>
</feature>
<dbReference type="AlphaFoldDB" id="A0A165QR89"/>
<dbReference type="Proteomes" id="UP000077266">
    <property type="component" value="Unassembled WGS sequence"/>
</dbReference>
<evidence type="ECO:0000256" key="1">
    <source>
        <dbReference type="SAM" id="MobiDB-lite"/>
    </source>
</evidence>
<protein>
    <recommendedName>
        <fullName evidence="2">WIBG Mago-binding domain-containing protein</fullName>
    </recommendedName>
</protein>
<gene>
    <name evidence="3" type="ORF">EXIGLDRAFT_715992</name>
</gene>
<name>A0A165QR89_EXIGL</name>
<dbReference type="InParanoid" id="A0A165QR89"/>
<dbReference type="SMART" id="SM01273">
    <property type="entry name" value="Mago-bind"/>
    <property type="match status" value="1"/>
</dbReference>
<reference evidence="3 4" key="1">
    <citation type="journal article" date="2016" name="Mol. Biol. Evol.">
        <title>Comparative Genomics of Early-Diverging Mushroom-Forming Fungi Provides Insights into the Origins of Lignocellulose Decay Capabilities.</title>
        <authorList>
            <person name="Nagy L.G."/>
            <person name="Riley R."/>
            <person name="Tritt A."/>
            <person name="Adam C."/>
            <person name="Daum C."/>
            <person name="Floudas D."/>
            <person name="Sun H."/>
            <person name="Yadav J.S."/>
            <person name="Pangilinan J."/>
            <person name="Larsson K.H."/>
            <person name="Matsuura K."/>
            <person name="Barry K."/>
            <person name="Labutti K."/>
            <person name="Kuo R."/>
            <person name="Ohm R.A."/>
            <person name="Bhattacharya S.S."/>
            <person name="Shirouzu T."/>
            <person name="Yoshinaga Y."/>
            <person name="Martin F.M."/>
            <person name="Grigoriev I.V."/>
            <person name="Hibbett D.S."/>
        </authorList>
    </citation>
    <scope>NUCLEOTIDE SEQUENCE [LARGE SCALE GENOMIC DNA]</scope>
    <source>
        <strain evidence="3 4">HHB12029</strain>
    </source>
</reference>
<dbReference type="GO" id="GO:1903259">
    <property type="term" value="P:exon-exon junction complex disassembly"/>
    <property type="evidence" value="ECO:0007669"/>
    <property type="project" value="InterPro"/>
</dbReference>
<accession>A0A165QR89</accession>
<evidence type="ECO:0000313" key="4">
    <source>
        <dbReference type="Proteomes" id="UP000077266"/>
    </source>
</evidence>
<evidence type="ECO:0000313" key="3">
    <source>
        <dbReference type="EMBL" id="KZW03972.1"/>
    </source>
</evidence>
<dbReference type="InterPro" id="IPR039333">
    <property type="entry name" value="PYM1"/>
</dbReference>
<dbReference type="PANTHER" id="PTHR22959">
    <property type="entry name" value="PYM PROTEIN"/>
    <property type="match status" value="1"/>
</dbReference>
<feature type="compositionally biased region" description="Pro residues" evidence="1">
    <location>
        <begin position="80"/>
        <end position="91"/>
    </location>
</feature>
<dbReference type="Pfam" id="PF09282">
    <property type="entry name" value="Mago-bind"/>
    <property type="match status" value="1"/>
</dbReference>
<sequence length="162" mass="17392">MSSRGPPLVPEASNAGIIVHPRTLERVIPATKRPDGSVRKEIKIRPGYTPAEDVATYRSTRMQQTARNALPKGSVVGYTPPAPADPKPAPKPTVAAASANDALTKAAAKNAKRAEKRKEKRKAEQADFIRKQFEDDEPAAASADSSKPVNDLADKLKETKVS</sequence>
<dbReference type="GO" id="GO:0003723">
    <property type="term" value="F:RNA binding"/>
    <property type="evidence" value="ECO:0007669"/>
    <property type="project" value="TreeGrafter"/>
</dbReference>
<dbReference type="GO" id="GO:0035145">
    <property type="term" value="C:exon-exon junction complex"/>
    <property type="evidence" value="ECO:0007669"/>
    <property type="project" value="TreeGrafter"/>
</dbReference>
<feature type="compositionally biased region" description="Basic and acidic residues" evidence="1">
    <location>
        <begin position="112"/>
        <end position="133"/>
    </location>
</feature>